<evidence type="ECO:0000313" key="5">
    <source>
        <dbReference type="Proteomes" id="UP000001556"/>
    </source>
</evidence>
<dbReference type="Proteomes" id="UP000001556">
    <property type="component" value="Chromosome"/>
</dbReference>
<dbReference type="AlphaFoldDB" id="A4J9K8"/>
<organism evidence="4 5">
    <name type="scientific">Desulforamulus reducens (strain ATCC BAA-1160 / DSM 100696 / MI-1)</name>
    <name type="common">Desulfotomaculum reducens</name>
    <dbReference type="NCBI Taxonomy" id="349161"/>
    <lineage>
        <taxon>Bacteria</taxon>
        <taxon>Bacillati</taxon>
        <taxon>Bacillota</taxon>
        <taxon>Clostridia</taxon>
        <taxon>Eubacteriales</taxon>
        <taxon>Peptococcaceae</taxon>
        <taxon>Desulforamulus</taxon>
    </lineage>
</organism>
<evidence type="ECO:0000256" key="2">
    <source>
        <dbReference type="PROSITE-ProRule" id="PRU00284"/>
    </source>
</evidence>
<accession>A4J9K8</accession>
<evidence type="ECO:0000313" key="4">
    <source>
        <dbReference type="EMBL" id="ABO51761.1"/>
    </source>
</evidence>
<dbReference type="Gene3D" id="1.10.287.950">
    <property type="entry name" value="Methyl-accepting chemotaxis protein"/>
    <property type="match status" value="1"/>
</dbReference>
<proteinExistence type="predicted"/>
<keyword evidence="5" id="KW-1185">Reference proteome</keyword>
<dbReference type="PANTHER" id="PTHR32089">
    <property type="entry name" value="METHYL-ACCEPTING CHEMOTAXIS PROTEIN MCPB"/>
    <property type="match status" value="1"/>
</dbReference>
<dbReference type="PANTHER" id="PTHR32089:SF112">
    <property type="entry name" value="LYSOZYME-LIKE PROTEIN-RELATED"/>
    <property type="match status" value="1"/>
</dbReference>
<dbReference type="EMBL" id="CP000612">
    <property type="protein sequence ID" value="ABO51761.1"/>
    <property type="molecule type" value="Genomic_DNA"/>
</dbReference>
<dbReference type="eggNOG" id="COG0840">
    <property type="taxonomic scope" value="Bacteria"/>
</dbReference>
<reference evidence="4 5" key="1">
    <citation type="submission" date="2007-03" db="EMBL/GenBank/DDBJ databases">
        <title>Complete sequence of Desulfotomaculum reducens MI-1.</title>
        <authorList>
            <consortium name="US DOE Joint Genome Institute"/>
            <person name="Copeland A."/>
            <person name="Lucas S."/>
            <person name="Lapidus A."/>
            <person name="Barry K."/>
            <person name="Detter J.C."/>
            <person name="Glavina del Rio T."/>
            <person name="Hammon N."/>
            <person name="Israni S."/>
            <person name="Dalin E."/>
            <person name="Tice H."/>
            <person name="Pitluck S."/>
            <person name="Sims D."/>
            <person name="Brettin T."/>
            <person name="Bruce D."/>
            <person name="Han C."/>
            <person name="Tapia R."/>
            <person name="Schmutz J."/>
            <person name="Larimer F."/>
            <person name="Land M."/>
            <person name="Hauser L."/>
            <person name="Kyrpides N."/>
            <person name="Kim E."/>
            <person name="Tebo B.M."/>
            <person name="Richardson P."/>
        </authorList>
    </citation>
    <scope>NUCLEOTIDE SEQUENCE [LARGE SCALE GENOMIC DNA]</scope>
    <source>
        <strain evidence="4 5">MI-1</strain>
    </source>
</reference>
<protein>
    <submittedName>
        <fullName evidence="4">Methyl-accepting chemotaxis sensory transducer</fullName>
    </submittedName>
</protein>
<name>A4J9K8_DESRM</name>
<dbReference type="STRING" id="349161.Dred_3261"/>
<keyword evidence="1 2" id="KW-0807">Transducer</keyword>
<dbReference type="SUPFAM" id="SSF58104">
    <property type="entry name" value="Methyl-accepting chemotaxis protein (MCP) signaling domain"/>
    <property type="match status" value="1"/>
</dbReference>
<dbReference type="PROSITE" id="PS50111">
    <property type="entry name" value="CHEMOTAXIS_TRANSDUC_2"/>
    <property type="match status" value="1"/>
</dbReference>
<dbReference type="Pfam" id="PF00015">
    <property type="entry name" value="MCPsignal"/>
    <property type="match status" value="1"/>
</dbReference>
<dbReference type="HOGENOM" id="CLU_2952961_0_0_9"/>
<dbReference type="KEGG" id="drm:Dred_3261"/>
<gene>
    <name evidence="4" type="ordered locus">Dred_3261</name>
</gene>
<feature type="domain" description="Methyl-accepting transducer" evidence="3">
    <location>
        <begin position="1"/>
        <end position="59"/>
    </location>
</feature>
<dbReference type="GO" id="GO:0007165">
    <property type="term" value="P:signal transduction"/>
    <property type="evidence" value="ECO:0007669"/>
    <property type="project" value="UniProtKB-KW"/>
</dbReference>
<evidence type="ECO:0000259" key="3">
    <source>
        <dbReference type="PROSITE" id="PS50111"/>
    </source>
</evidence>
<evidence type="ECO:0000256" key="1">
    <source>
        <dbReference type="ARBA" id="ARBA00023224"/>
    </source>
</evidence>
<dbReference type="InterPro" id="IPR004089">
    <property type="entry name" value="MCPsignal_dom"/>
</dbReference>
<dbReference type="GO" id="GO:0016020">
    <property type="term" value="C:membrane"/>
    <property type="evidence" value="ECO:0007669"/>
    <property type="project" value="InterPro"/>
</dbReference>
<sequence length="59" mass="6490">MRENNLAIDASILIGELKSASNEMDQIIHSIREIAARTNLLSLNSAIEAARAGEAWQRI</sequence>